<reference evidence="1 2" key="1">
    <citation type="journal article" date="2017" name="Front. Microbiol.">
        <title>Genomics reveals a unique clone of Burkholderia cenocepacia harbouring an actively excising novel genomic island.</title>
        <authorList>
            <person name="Patil P."/>
            <person name="Mali S."/>
            <person name="Midha S."/>
            <person name="Gautam V."/>
            <person name="Dash L."/>
            <person name="Kumar S."/>
            <person name="Shastri J."/>
            <person name="Singhal L."/>
            <person name="Patil P.B."/>
        </authorList>
    </citation>
    <scope>NUCLEOTIDE SEQUENCE [LARGE SCALE GENOMIC DNA]</scope>
    <source>
        <strain evidence="1 2">BC-19</strain>
    </source>
</reference>
<dbReference type="RefSeq" id="WP_046196156.1">
    <property type="nucleotide sequence ID" value="NZ_CAJPCR010000035.1"/>
</dbReference>
<dbReference type="EMBL" id="JYMX02000010">
    <property type="protein sequence ID" value="MCW3712664.1"/>
    <property type="molecule type" value="Genomic_DNA"/>
</dbReference>
<name>A0ABD4UES3_9BURK</name>
<protein>
    <submittedName>
        <fullName evidence="1">Uncharacterized protein</fullName>
    </submittedName>
</protein>
<evidence type="ECO:0000313" key="2">
    <source>
        <dbReference type="Proteomes" id="UP000191686"/>
    </source>
</evidence>
<gene>
    <name evidence="1" type="ORF">UE95_015350</name>
</gene>
<accession>A0ABD4UES3</accession>
<proteinExistence type="predicted"/>
<evidence type="ECO:0000313" key="1">
    <source>
        <dbReference type="EMBL" id="MCW3712664.1"/>
    </source>
</evidence>
<dbReference type="Proteomes" id="UP000191686">
    <property type="component" value="Unassembled WGS sequence"/>
</dbReference>
<organism evidence="1 2">
    <name type="scientific">Burkholderia cenocepacia</name>
    <dbReference type="NCBI Taxonomy" id="95486"/>
    <lineage>
        <taxon>Bacteria</taxon>
        <taxon>Pseudomonadati</taxon>
        <taxon>Pseudomonadota</taxon>
        <taxon>Betaproteobacteria</taxon>
        <taxon>Burkholderiales</taxon>
        <taxon>Burkholderiaceae</taxon>
        <taxon>Burkholderia</taxon>
        <taxon>Burkholderia cepacia complex</taxon>
    </lineage>
</organism>
<sequence length="97" mass="10595">MTTKLTRVAGSEKSAHQQVHVGENTVGEIWREKVKVVVSKLTAPRVTAERWRWFAKQARSTITLGRGTRAAMLLGPGFKTKDEAMAVLMGTTSRAGA</sequence>
<dbReference type="AlphaFoldDB" id="A0ABD4UES3"/>
<comment type="caution">
    <text evidence="1">The sequence shown here is derived from an EMBL/GenBank/DDBJ whole genome shotgun (WGS) entry which is preliminary data.</text>
</comment>
<reference evidence="1 2" key="2">
    <citation type="journal article" date="2017" name="Front. Microbiol.">
        <title>Genomics Reveals a Unique Clone of Burkholderia cenocepacia Harboring an Actively Excising Novel Genomic Island.</title>
        <authorList>
            <person name="Patil P.P."/>
            <person name="Mali S."/>
            <person name="Midha S."/>
            <person name="Gautam V."/>
            <person name="Dash L."/>
            <person name="Kumar S."/>
            <person name="Shastri J."/>
            <person name="Singhal L."/>
            <person name="Patil P.B."/>
        </authorList>
    </citation>
    <scope>NUCLEOTIDE SEQUENCE [LARGE SCALE GENOMIC DNA]</scope>
    <source>
        <strain evidence="1 2">BC-19</strain>
    </source>
</reference>